<dbReference type="SUPFAM" id="SSF54862">
    <property type="entry name" value="4Fe-4S ferredoxins"/>
    <property type="match status" value="1"/>
</dbReference>
<protein>
    <recommendedName>
        <fullName evidence="2">glutamate synthase (NADPH)</fullName>
        <ecNumber evidence="2">1.4.1.13</ecNumber>
    </recommendedName>
</protein>
<evidence type="ECO:0000256" key="3">
    <source>
        <dbReference type="ARBA" id="ARBA00022605"/>
    </source>
</evidence>
<dbReference type="InterPro" id="IPR043578">
    <property type="entry name" value="GltB_archl_type"/>
</dbReference>
<dbReference type="Gene3D" id="3.30.70.20">
    <property type="match status" value="1"/>
</dbReference>
<comment type="catalytic activity">
    <reaction evidence="9">
        <text>2 L-glutamate + NADP(+) = L-glutamine + 2-oxoglutarate + NADPH + H(+)</text>
        <dbReference type="Rhea" id="RHEA:15501"/>
        <dbReference type="ChEBI" id="CHEBI:15378"/>
        <dbReference type="ChEBI" id="CHEBI:16810"/>
        <dbReference type="ChEBI" id="CHEBI:29985"/>
        <dbReference type="ChEBI" id="CHEBI:57783"/>
        <dbReference type="ChEBI" id="CHEBI:58349"/>
        <dbReference type="ChEBI" id="CHEBI:58359"/>
        <dbReference type="EC" id="1.4.1.13"/>
    </reaction>
</comment>
<dbReference type="Proteomes" id="UP000280881">
    <property type="component" value="Unassembled WGS sequence"/>
</dbReference>
<gene>
    <name evidence="13" type="ORF">C7457_0833</name>
</gene>
<sequence>MLFKKPQVAFYPFMVLRDDYKCVRCKSCVDQCSFDATYFDEDLNMVMNRNENCVNCKRCEAFCPTDAIKVVKNPSTFHPDANWTAEAIRDIHVQMLTGAIILTSTGNDKPVKNYFDHLLLDACQVTNPPIDPLREPMELKTFIGRKTDQLQFDSDGVSIKTTIGKQLKLEIPVLFSAMSYGSINLNLQKAMATAAREFGTYWNTGEGGLHKSLREFKDCTIVQVASGRFGVDIDYLETSAAIEIKIGQGAKPGIGGHLPGEKVNEGIAQTRMIPVGSDAISPAPHHDIYSIEDLRQLIYALKEATNYERPVFVKIAAVHNVAAIACGIAHAGADAIVIDGVRGGTGATPKSLRDHVGIPIELAIAAVDDRLRKEGLRNEVSLIAAGGFRSAVDVLKAVALGADAVYIGTVAKLAAGCTQCQQCHTGKCAWGITTNDPKLAKRLNPDIVAENLYNLLRAWAHDIKELLGAMGINAIESIRGNRLRLRSWGLTEQENKILGVLPAGM</sequence>
<dbReference type="InterPro" id="IPR024188">
    <property type="entry name" value="GltB"/>
</dbReference>
<comment type="caution">
    <text evidence="13">The sequence shown here is derived from an EMBL/GenBank/DDBJ whole genome shotgun (WGS) entry which is preliminary data.</text>
</comment>
<dbReference type="PIRSF" id="PIRSF500061">
    <property type="entry name" value="GOGAT_lg2_archl"/>
    <property type="match status" value="1"/>
</dbReference>
<keyword evidence="14" id="KW-1185">Reference proteome</keyword>
<evidence type="ECO:0000256" key="6">
    <source>
        <dbReference type="ARBA" id="ARBA00023004"/>
    </source>
</evidence>
<evidence type="ECO:0000256" key="4">
    <source>
        <dbReference type="ARBA" id="ARBA00022723"/>
    </source>
</evidence>
<feature type="domain" description="4Fe-4S ferredoxin-type" evidence="12">
    <location>
        <begin position="43"/>
        <end position="73"/>
    </location>
</feature>
<evidence type="ECO:0000256" key="11">
    <source>
        <dbReference type="PIRSR" id="PIRSR006429-1"/>
    </source>
</evidence>
<evidence type="ECO:0000256" key="10">
    <source>
        <dbReference type="PIRNR" id="PIRNR006429"/>
    </source>
</evidence>
<accession>A0A420W9H9</accession>
<dbReference type="Pfam" id="PF01645">
    <property type="entry name" value="Glu_synthase"/>
    <property type="match status" value="1"/>
</dbReference>
<comment type="similarity">
    <text evidence="1 10">Belongs to the glutamate synthase family.</text>
</comment>
<dbReference type="GO" id="GO:0051539">
    <property type="term" value="F:4 iron, 4 sulfur cluster binding"/>
    <property type="evidence" value="ECO:0007669"/>
    <property type="project" value="UniProtKB-KW"/>
</dbReference>
<evidence type="ECO:0000256" key="1">
    <source>
        <dbReference type="ARBA" id="ARBA00009716"/>
    </source>
</evidence>
<dbReference type="PIRSF" id="PIRSF006429">
    <property type="entry name" value="GOGAT_lg_2"/>
    <property type="match status" value="1"/>
</dbReference>
<dbReference type="GO" id="GO:0006537">
    <property type="term" value="P:glutamate biosynthetic process"/>
    <property type="evidence" value="ECO:0007669"/>
    <property type="project" value="UniProtKB-KW"/>
</dbReference>
<dbReference type="SUPFAM" id="SSF51395">
    <property type="entry name" value="FMN-linked oxidoreductases"/>
    <property type="match status" value="1"/>
</dbReference>
<keyword evidence="5" id="KW-0560">Oxidoreductase</keyword>
<evidence type="ECO:0000256" key="8">
    <source>
        <dbReference type="ARBA" id="ARBA00023164"/>
    </source>
</evidence>
<dbReference type="AlphaFoldDB" id="A0A420W9H9"/>
<evidence type="ECO:0000256" key="5">
    <source>
        <dbReference type="ARBA" id="ARBA00023002"/>
    </source>
</evidence>
<dbReference type="PANTHER" id="PTHR43819:SF1">
    <property type="entry name" value="ARCHAEAL-TYPE GLUTAMATE SYNTHASE [NADPH]"/>
    <property type="match status" value="1"/>
</dbReference>
<evidence type="ECO:0000259" key="12">
    <source>
        <dbReference type="PROSITE" id="PS51379"/>
    </source>
</evidence>
<keyword evidence="3" id="KW-0028">Amino-acid biosynthesis</keyword>
<name>A0A420W9H9_9BACT</name>
<dbReference type="OrthoDB" id="9758182at2"/>
<dbReference type="InterPro" id="IPR013785">
    <property type="entry name" value="Aldolase_TIM"/>
</dbReference>
<dbReference type="RefSeq" id="WP_121170281.1">
    <property type="nucleotide sequence ID" value="NZ_RBIE01000001.1"/>
</dbReference>
<dbReference type="PROSITE" id="PS51379">
    <property type="entry name" value="4FE4S_FER_2"/>
    <property type="match status" value="2"/>
</dbReference>
<feature type="binding site" evidence="11">
    <location>
        <position position="53"/>
    </location>
    <ligand>
        <name>[4Fe-4S] cluster</name>
        <dbReference type="ChEBI" id="CHEBI:49883"/>
        <label>2</label>
    </ligand>
</feature>
<dbReference type="PANTHER" id="PTHR43819">
    <property type="entry name" value="ARCHAEAL-TYPE GLUTAMATE SYNTHASE [NADPH]"/>
    <property type="match status" value="1"/>
</dbReference>
<dbReference type="CDD" id="cd02808">
    <property type="entry name" value="GltS_FMN"/>
    <property type="match status" value="1"/>
</dbReference>
<feature type="binding site" evidence="11">
    <location>
        <position position="28"/>
    </location>
    <ligand>
        <name>[4Fe-4S] cluster</name>
        <dbReference type="ChEBI" id="CHEBI:49883"/>
        <label>1</label>
    </ligand>
</feature>
<dbReference type="Pfam" id="PF12838">
    <property type="entry name" value="Fer4_7"/>
    <property type="match status" value="1"/>
</dbReference>
<feature type="binding site" evidence="11">
    <location>
        <position position="59"/>
    </location>
    <ligand>
        <name>[4Fe-4S] cluster</name>
        <dbReference type="ChEBI" id="CHEBI:49883"/>
        <label>2</label>
    </ligand>
</feature>
<keyword evidence="7 11" id="KW-0411">Iron-sulfur</keyword>
<reference evidence="13 14" key="1">
    <citation type="submission" date="2018-10" db="EMBL/GenBank/DDBJ databases">
        <title>Genomic Encyclopedia of Type Strains, Phase IV (KMG-IV): sequencing the most valuable type-strain genomes for metagenomic binning, comparative biology and taxonomic classification.</title>
        <authorList>
            <person name="Goeker M."/>
        </authorList>
    </citation>
    <scope>NUCLEOTIDE SEQUENCE [LARGE SCALE GENOMIC DNA]</scope>
    <source>
        <strain evidence="13 14">DSM 15521</strain>
    </source>
</reference>
<dbReference type="EMBL" id="RBIE01000001">
    <property type="protein sequence ID" value="RKQ63944.1"/>
    <property type="molecule type" value="Genomic_DNA"/>
</dbReference>
<feature type="binding site" evidence="11">
    <location>
        <position position="22"/>
    </location>
    <ligand>
        <name>[4Fe-4S] cluster</name>
        <dbReference type="ChEBI" id="CHEBI:49883"/>
        <label>1</label>
    </ligand>
</feature>
<dbReference type="GO" id="GO:0004355">
    <property type="term" value="F:glutamate synthase (NADPH) activity"/>
    <property type="evidence" value="ECO:0007669"/>
    <property type="project" value="UniProtKB-EC"/>
</dbReference>
<feature type="binding site" evidence="11">
    <location>
        <position position="56"/>
    </location>
    <ligand>
        <name>[4Fe-4S] cluster</name>
        <dbReference type="ChEBI" id="CHEBI:49883"/>
        <label>2</label>
    </ligand>
</feature>
<feature type="binding site" evidence="11">
    <location>
        <position position="32"/>
    </location>
    <ligand>
        <name>[4Fe-4S] cluster</name>
        <dbReference type="ChEBI" id="CHEBI:49883"/>
        <label>2</label>
    </ligand>
</feature>
<feature type="binding site" evidence="11">
    <location>
        <position position="63"/>
    </location>
    <ligand>
        <name>[4Fe-4S] cluster</name>
        <dbReference type="ChEBI" id="CHEBI:49883"/>
        <label>1</label>
    </ligand>
</feature>
<dbReference type="Gene3D" id="3.20.20.70">
    <property type="entry name" value="Aldolase class I"/>
    <property type="match status" value="1"/>
</dbReference>
<dbReference type="GO" id="GO:0046872">
    <property type="term" value="F:metal ion binding"/>
    <property type="evidence" value="ECO:0007669"/>
    <property type="project" value="UniProtKB-KW"/>
</dbReference>
<dbReference type="InterPro" id="IPR017896">
    <property type="entry name" value="4Fe4S_Fe-S-bd"/>
</dbReference>
<evidence type="ECO:0000313" key="14">
    <source>
        <dbReference type="Proteomes" id="UP000280881"/>
    </source>
</evidence>
<feature type="binding site" evidence="11">
    <location>
        <position position="25"/>
    </location>
    <ligand>
        <name>[4Fe-4S] cluster</name>
        <dbReference type="ChEBI" id="CHEBI:49883"/>
        <label>1</label>
    </ligand>
</feature>
<evidence type="ECO:0000256" key="2">
    <source>
        <dbReference type="ARBA" id="ARBA00012079"/>
    </source>
</evidence>
<dbReference type="InterPro" id="IPR017900">
    <property type="entry name" value="4Fe4S_Fe_S_CS"/>
</dbReference>
<keyword evidence="4 11" id="KW-0479">Metal-binding</keyword>
<feature type="domain" description="4Fe-4S ferredoxin-type" evidence="12">
    <location>
        <begin position="13"/>
        <end position="42"/>
    </location>
</feature>
<dbReference type="PROSITE" id="PS00198">
    <property type="entry name" value="4FE4S_FER_1"/>
    <property type="match status" value="1"/>
</dbReference>
<evidence type="ECO:0000256" key="7">
    <source>
        <dbReference type="ARBA" id="ARBA00023014"/>
    </source>
</evidence>
<evidence type="ECO:0000313" key="13">
    <source>
        <dbReference type="EMBL" id="RKQ63944.1"/>
    </source>
</evidence>
<dbReference type="InterPro" id="IPR002932">
    <property type="entry name" value="Glu_synthdom"/>
</dbReference>
<proteinExistence type="inferred from homology"/>
<organism evidence="13 14">
    <name type="scientific">Thermovibrio guaymasensis</name>
    <dbReference type="NCBI Taxonomy" id="240167"/>
    <lineage>
        <taxon>Bacteria</taxon>
        <taxon>Pseudomonadati</taxon>
        <taxon>Aquificota</taxon>
        <taxon>Aquificia</taxon>
        <taxon>Desulfurobacteriales</taxon>
        <taxon>Desulfurobacteriaceae</taxon>
        <taxon>Thermovibrio</taxon>
    </lineage>
</organism>
<keyword evidence="8" id="KW-0314">Glutamate biosynthesis</keyword>
<evidence type="ECO:0000256" key="9">
    <source>
        <dbReference type="ARBA" id="ARBA00048151"/>
    </source>
</evidence>
<dbReference type="EC" id="1.4.1.13" evidence="2"/>
<keyword evidence="6 11" id="KW-0408">Iron</keyword>
<keyword evidence="11" id="KW-0004">4Fe-4S</keyword>